<organism evidence="1 2">
    <name type="scientific">Paracoccus denitrificans</name>
    <dbReference type="NCBI Taxonomy" id="266"/>
    <lineage>
        <taxon>Bacteria</taxon>
        <taxon>Pseudomonadati</taxon>
        <taxon>Pseudomonadota</taxon>
        <taxon>Alphaproteobacteria</taxon>
        <taxon>Rhodobacterales</taxon>
        <taxon>Paracoccaceae</taxon>
        <taxon>Paracoccus</taxon>
    </lineage>
</organism>
<evidence type="ECO:0000313" key="2">
    <source>
        <dbReference type="Proteomes" id="UP000315344"/>
    </source>
</evidence>
<dbReference type="EMBL" id="VAFL01000011">
    <property type="protein sequence ID" value="TKW65689.1"/>
    <property type="molecule type" value="Genomic_DNA"/>
</dbReference>
<reference evidence="1 2" key="1">
    <citation type="journal article" date="2017" name="Nat. Commun.">
        <title>In situ click chemistry generation of cyclooxygenase-2 inhibitors.</title>
        <authorList>
            <person name="Bhardwaj A."/>
            <person name="Kaur J."/>
            <person name="Wuest M."/>
            <person name="Wuest F."/>
        </authorList>
    </citation>
    <scope>NUCLEOTIDE SEQUENCE [LARGE SCALE GENOMIC DNA]</scope>
    <source>
        <strain evidence="1">S2_012_000_R3_94</strain>
    </source>
</reference>
<protein>
    <submittedName>
        <fullName evidence="1">Uncharacterized protein</fullName>
    </submittedName>
</protein>
<proteinExistence type="predicted"/>
<comment type="caution">
    <text evidence="1">The sequence shown here is derived from an EMBL/GenBank/DDBJ whole genome shotgun (WGS) entry which is preliminary data.</text>
</comment>
<gene>
    <name evidence="1" type="ORF">DI616_13825</name>
</gene>
<dbReference type="AlphaFoldDB" id="A0A533I1W0"/>
<accession>A0A533I1W0</accession>
<evidence type="ECO:0000313" key="1">
    <source>
        <dbReference type="EMBL" id="TKW65689.1"/>
    </source>
</evidence>
<name>A0A533I1W0_PARDE</name>
<sequence length="151" mass="16778">MTRNYADKAAWPPIRRIGELSPNNAAAANGASDGLSSLLGSGSKAVEQHRLSDDDLLIWLTRKVYQAENARKRASWFGGRFYNRMTNESPHYLEMSGVHLAQVLALVGFDAPPWVIPKGRYLLRYDLAEGAYQALRKSLDLPPVEIGSVQH</sequence>
<dbReference type="Proteomes" id="UP000315344">
    <property type="component" value="Unassembled WGS sequence"/>
</dbReference>